<evidence type="ECO:0000259" key="3">
    <source>
        <dbReference type="PROSITE" id="PS51144"/>
    </source>
</evidence>
<dbReference type="GO" id="GO:0005886">
    <property type="term" value="C:plasma membrane"/>
    <property type="evidence" value="ECO:0007669"/>
    <property type="project" value="TreeGrafter"/>
</dbReference>
<evidence type="ECO:0000256" key="1">
    <source>
        <dbReference type="ARBA" id="ARBA00010718"/>
    </source>
</evidence>
<dbReference type="InterPro" id="IPR023561">
    <property type="entry name" value="Carbonic_anhydrase_a-class"/>
</dbReference>
<evidence type="ECO:0000313" key="4">
    <source>
        <dbReference type="Ensembl" id="ENSDCDP00010060440.1"/>
    </source>
</evidence>
<proteinExistence type="inferred from homology"/>
<name>A0AAY4ERZ6_9TELE</name>
<dbReference type="InterPro" id="IPR001148">
    <property type="entry name" value="CA_dom"/>
</dbReference>
<dbReference type="SUPFAM" id="SSF51069">
    <property type="entry name" value="Carbonic anhydrase"/>
    <property type="match status" value="1"/>
</dbReference>
<dbReference type="Pfam" id="PF00194">
    <property type="entry name" value="Carb_anhydrase"/>
    <property type="match status" value="2"/>
</dbReference>
<sequence length="265" mass="29474">CVCVCVCVCVCLCDVLFSPGDWCYHSQFPCDTCKGPDEWTSLFPTCGGQSQSPINIVTRRVQYDPTLTPFVFEGYDTVSSITVQNYSVPAVHFVLPPEVGVQGGGLSGRYKATQLHLHWGIDGQPGSEHRVDGEQYAMEVNLSLDKNLSTVQESGERNEALDYLLNTSIDFRLNDIIPAASDLSGYYRYSGSRTTPSCEQNVVWTVFFRTIPLNSVSRLWAAAGRNSSRTFRPTQRLNGRTVSCSTSGILDPFFFFFGMWQGMFS</sequence>
<evidence type="ECO:0000313" key="5">
    <source>
        <dbReference type="Proteomes" id="UP000694580"/>
    </source>
</evidence>
<dbReference type="GO" id="GO:0004089">
    <property type="term" value="F:carbonate dehydratase activity"/>
    <property type="evidence" value="ECO:0007669"/>
    <property type="project" value="InterPro"/>
</dbReference>
<protein>
    <recommendedName>
        <fullName evidence="3">Alpha-carbonic anhydrase domain-containing protein</fullName>
    </recommendedName>
</protein>
<feature type="chain" id="PRO_5044250399" description="Alpha-carbonic anhydrase domain-containing protein" evidence="2">
    <location>
        <begin position="18"/>
        <end position="265"/>
    </location>
</feature>
<dbReference type="SMART" id="SM01057">
    <property type="entry name" value="Carb_anhydrase"/>
    <property type="match status" value="1"/>
</dbReference>
<feature type="signal peptide" evidence="2">
    <location>
        <begin position="1"/>
        <end position="17"/>
    </location>
</feature>
<keyword evidence="2" id="KW-0732">Signal</keyword>
<dbReference type="Proteomes" id="UP000694580">
    <property type="component" value="Chromosome 6"/>
</dbReference>
<dbReference type="PANTHER" id="PTHR18952:SF202">
    <property type="entry name" value="CARBONIC ANHYDRASE"/>
    <property type="match status" value="1"/>
</dbReference>
<dbReference type="GeneTree" id="ENSGT00940000155690"/>
<dbReference type="Ensembl" id="ENSDCDT00010071188.1">
    <property type="protein sequence ID" value="ENSDCDP00010060440.1"/>
    <property type="gene ID" value="ENSDCDG00010033586.1"/>
</dbReference>
<comment type="similarity">
    <text evidence="1">Belongs to the alpha-carbonic anhydrase family.</text>
</comment>
<dbReference type="InterPro" id="IPR036398">
    <property type="entry name" value="CA_dom_sf"/>
</dbReference>
<feature type="domain" description="Alpha-carbonic anhydrase" evidence="3">
    <location>
        <begin position="20"/>
        <end position="246"/>
    </location>
</feature>
<dbReference type="GO" id="GO:0008270">
    <property type="term" value="F:zinc ion binding"/>
    <property type="evidence" value="ECO:0007669"/>
    <property type="project" value="InterPro"/>
</dbReference>
<organism evidence="4 5">
    <name type="scientific">Denticeps clupeoides</name>
    <name type="common">denticle herring</name>
    <dbReference type="NCBI Taxonomy" id="299321"/>
    <lineage>
        <taxon>Eukaryota</taxon>
        <taxon>Metazoa</taxon>
        <taxon>Chordata</taxon>
        <taxon>Craniata</taxon>
        <taxon>Vertebrata</taxon>
        <taxon>Euteleostomi</taxon>
        <taxon>Actinopterygii</taxon>
        <taxon>Neopterygii</taxon>
        <taxon>Teleostei</taxon>
        <taxon>Clupei</taxon>
        <taxon>Clupeiformes</taxon>
        <taxon>Denticipitoidei</taxon>
        <taxon>Denticipitidae</taxon>
        <taxon>Denticeps</taxon>
    </lineage>
</organism>
<evidence type="ECO:0000256" key="2">
    <source>
        <dbReference type="SAM" id="SignalP"/>
    </source>
</evidence>
<dbReference type="PROSITE" id="PS51144">
    <property type="entry name" value="ALPHA_CA_2"/>
    <property type="match status" value="1"/>
</dbReference>
<reference evidence="4" key="3">
    <citation type="submission" date="2025-09" db="UniProtKB">
        <authorList>
            <consortium name="Ensembl"/>
        </authorList>
    </citation>
    <scope>IDENTIFICATION</scope>
</reference>
<dbReference type="PANTHER" id="PTHR18952">
    <property type="entry name" value="CARBONIC ANHYDRASE"/>
    <property type="match status" value="1"/>
</dbReference>
<gene>
    <name evidence="4" type="primary">LOC114792121</name>
</gene>
<accession>A0AAY4ERZ6</accession>
<dbReference type="Gene3D" id="3.10.200.10">
    <property type="entry name" value="Alpha carbonic anhydrase"/>
    <property type="match status" value="1"/>
</dbReference>
<reference evidence="4" key="2">
    <citation type="submission" date="2025-08" db="UniProtKB">
        <authorList>
            <consortium name="Ensembl"/>
        </authorList>
    </citation>
    <scope>IDENTIFICATION</scope>
</reference>
<reference evidence="4 5" key="1">
    <citation type="submission" date="2020-06" db="EMBL/GenBank/DDBJ databases">
        <authorList>
            <consortium name="Wellcome Sanger Institute Data Sharing"/>
        </authorList>
    </citation>
    <scope>NUCLEOTIDE SEQUENCE [LARGE SCALE GENOMIC DNA]</scope>
</reference>
<dbReference type="AlphaFoldDB" id="A0AAY4ERZ6"/>
<keyword evidence="5" id="KW-1185">Reference proteome</keyword>